<dbReference type="InterPro" id="IPR003395">
    <property type="entry name" value="RecF/RecN/SMC_N"/>
</dbReference>
<dbReference type="PROSITE" id="PS00617">
    <property type="entry name" value="RECF_1"/>
    <property type="match status" value="1"/>
</dbReference>
<evidence type="ECO:0000256" key="10">
    <source>
        <dbReference type="RuleBase" id="RU000578"/>
    </source>
</evidence>
<dbReference type="HAMAP" id="MF_00365">
    <property type="entry name" value="RecF"/>
    <property type="match status" value="1"/>
</dbReference>
<evidence type="ECO:0000256" key="2">
    <source>
        <dbReference type="ARBA" id="ARBA00008016"/>
    </source>
</evidence>
<dbReference type="PROSITE" id="PS00618">
    <property type="entry name" value="RECF_2"/>
    <property type="match status" value="1"/>
</dbReference>
<keyword evidence="6 9" id="KW-0547">Nucleotide-binding</keyword>
<accession>A0ABQ0E3C1</accession>
<protein>
    <recommendedName>
        <fullName evidence="3 9">DNA replication and repair protein RecF</fullName>
    </recommendedName>
</protein>
<dbReference type="Pfam" id="PF02463">
    <property type="entry name" value="SMC_N"/>
    <property type="match status" value="1"/>
</dbReference>
<evidence type="ECO:0000313" key="13">
    <source>
        <dbReference type="Proteomes" id="UP001628220"/>
    </source>
</evidence>
<reference evidence="12 13" key="1">
    <citation type="journal article" date="2025" name="Int. J. Syst. Evol. Microbiol.">
        <title>Desulfovibrio falkowii sp. nov., Porphyromonas miyakawae sp. nov., Mediterraneibacter flintii sp. nov. and Owariibacterium komagatae gen. nov., sp. nov., isolated from human faeces.</title>
        <authorList>
            <person name="Hamaguchi T."/>
            <person name="Ohara M."/>
            <person name="Hisatomi A."/>
            <person name="Sekiguchi K."/>
            <person name="Takeda J.I."/>
            <person name="Ueyama J."/>
            <person name="Ito M."/>
            <person name="Nishiwaki H."/>
            <person name="Ogi T."/>
            <person name="Hirayama M."/>
            <person name="Ohkuma M."/>
            <person name="Sakamoto M."/>
            <person name="Ohno K."/>
        </authorList>
    </citation>
    <scope>NUCLEOTIDE SEQUENCE [LARGE SCALE GENOMIC DNA]</scope>
    <source>
        <strain evidence="12 13">13CB11C</strain>
    </source>
</reference>
<evidence type="ECO:0000259" key="11">
    <source>
        <dbReference type="Pfam" id="PF02463"/>
    </source>
</evidence>
<dbReference type="Gene3D" id="1.20.1050.90">
    <property type="entry name" value="RecF/RecN/SMC, N-terminal domain"/>
    <property type="match status" value="1"/>
</dbReference>
<comment type="similarity">
    <text evidence="2 9 10">Belongs to the RecF family.</text>
</comment>
<dbReference type="InterPro" id="IPR027417">
    <property type="entry name" value="P-loop_NTPase"/>
</dbReference>
<keyword evidence="9 10" id="KW-0234">DNA repair</keyword>
<gene>
    <name evidence="9 12" type="primary">recF</name>
    <name evidence="12" type="ORF">Tsumi_13460</name>
</gene>
<feature type="binding site" evidence="9">
    <location>
        <begin position="30"/>
        <end position="37"/>
    </location>
    <ligand>
        <name>ATP</name>
        <dbReference type="ChEBI" id="CHEBI:30616"/>
    </ligand>
</feature>
<evidence type="ECO:0000256" key="9">
    <source>
        <dbReference type="HAMAP-Rule" id="MF_00365"/>
    </source>
</evidence>
<comment type="subcellular location">
    <subcellularLocation>
        <location evidence="1 9 10">Cytoplasm</location>
    </subcellularLocation>
</comment>
<dbReference type="InterPro" id="IPR018078">
    <property type="entry name" value="DNA-binding_RecF_CS"/>
</dbReference>
<keyword evidence="13" id="KW-1185">Reference proteome</keyword>
<dbReference type="SUPFAM" id="SSF52540">
    <property type="entry name" value="P-loop containing nucleoside triphosphate hydrolases"/>
    <property type="match status" value="1"/>
</dbReference>
<evidence type="ECO:0000313" key="12">
    <source>
        <dbReference type="EMBL" id="GAB1252240.1"/>
    </source>
</evidence>
<comment type="caution">
    <text evidence="12">The sequence shown here is derived from an EMBL/GenBank/DDBJ whole genome shotgun (WGS) entry which is preliminary data.</text>
</comment>
<keyword evidence="9 10" id="KW-0227">DNA damage</keyword>
<sequence>MHLAEIDLTNFKNIENASCRFSPKLNAIFGGNGMGKTNLLDAVHYLSIVRSHLSTIDRMAVKKGEEESFIAGTFINDKEEKERIVLKLRTRGSKQLNRNGKLYKRLSEHVGRFPSVVISPNDYKLIQGGSAERRRFLDRLLSQLDNQYLHVLSRYEQLLVQKSNLLRSDRPDAMLLDVLEEQMTEMGITIRAKRKSFTEEFIPFFQQLYQSIGNTNEHTALQYTTETQESYDDYLSAMRALRNEELKSGISLYGVHRDDISMLLEDELIRKIGSEGQNKSYLTALKLAAYNLYAEKKGVYPLLLMDDLFDKLDEERVARIIALVMQPTYGQIFITDTNRKYLDEIIAQYGNSYTLFKVAYGQVEELSA</sequence>
<name>A0ABQ0E3C1_9PORP</name>
<organism evidence="12 13">
    <name type="scientific">Porphyromonas miyakawae</name>
    <dbReference type="NCBI Taxonomy" id="3137470"/>
    <lineage>
        <taxon>Bacteria</taxon>
        <taxon>Pseudomonadati</taxon>
        <taxon>Bacteroidota</taxon>
        <taxon>Bacteroidia</taxon>
        <taxon>Bacteroidales</taxon>
        <taxon>Porphyromonadaceae</taxon>
        <taxon>Porphyromonas</taxon>
    </lineage>
</organism>
<dbReference type="Gene3D" id="3.40.50.300">
    <property type="entry name" value="P-loop containing nucleotide triphosphate hydrolases"/>
    <property type="match status" value="1"/>
</dbReference>
<dbReference type="NCBIfam" id="TIGR00611">
    <property type="entry name" value="recf"/>
    <property type="match status" value="1"/>
</dbReference>
<dbReference type="PANTHER" id="PTHR32182">
    <property type="entry name" value="DNA REPLICATION AND REPAIR PROTEIN RECF"/>
    <property type="match status" value="1"/>
</dbReference>
<keyword evidence="8 9" id="KW-0238">DNA-binding</keyword>
<evidence type="ECO:0000256" key="3">
    <source>
        <dbReference type="ARBA" id="ARBA00020170"/>
    </source>
</evidence>
<evidence type="ECO:0000256" key="1">
    <source>
        <dbReference type="ARBA" id="ARBA00004496"/>
    </source>
</evidence>
<evidence type="ECO:0000256" key="8">
    <source>
        <dbReference type="ARBA" id="ARBA00023125"/>
    </source>
</evidence>
<keyword evidence="5 9" id="KW-0235">DNA replication</keyword>
<dbReference type="RefSeq" id="WP_411916001.1">
    <property type="nucleotide sequence ID" value="NZ_BAAFSF010000004.1"/>
</dbReference>
<proteinExistence type="inferred from homology"/>
<dbReference type="PANTHER" id="PTHR32182:SF0">
    <property type="entry name" value="DNA REPLICATION AND REPAIR PROTEIN RECF"/>
    <property type="match status" value="1"/>
</dbReference>
<comment type="function">
    <text evidence="9 10">The RecF protein is involved in DNA metabolism; it is required for DNA replication and normal SOS inducibility. RecF binds preferentially to single-stranded, linear DNA. It also seems to bind ATP.</text>
</comment>
<dbReference type="InterPro" id="IPR042174">
    <property type="entry name" value="RecF_2"/>
</dbReference>
<evidence type="ECO:0000256" key="7">
    <source>
        <dbReference type="ARBA" id="ARBA00022840"/>
    </source>
</evidence>
<keyword evidence="4 9" id="KW-0963">Cytoplasm</keyword>
<evidence type="ECO:0000256" key="5">
    <source>
        <dbReference type="ARBA" id="ARBA00022705"/>
    </source>
</evidence>
<keyword evidence="7 9" id="KW-0067">ATP-binding</keyword>
<keyword evidence="9 10" id="KW-0742">SOS response</keyword>
<dbReference type="InterPro" id="IPR001238">
    <property type="entry name" value="DNA-binding_RecF"/>
</dbReference>
<dbReference type="EMBL" id="BAAFSF010000004">
    <property type="protein sequence ID" value="GAB1252240.1"/>
    <property type="molecule type" value="Genomic_DNA"/>
</dbReference>
<feature type="domain" description="RecF/RecN/SMC N-terminal" evidence="11">
    <location>
        <begin position="3"/>
        <end position="345"/>
    </location>
</feature>
<evidence type="ECO:0000256" key="6">
    <source>
        <dbReference type="ARBA" id="ARBA00022741"/>
    </source>
</evidence>
<evidence type="ECO:0000256" key="4">
    <source>
        <dbReference type="ARBA" id="ARBA00022490"/>
    </source>
</evidence>
<dbReference type="Proteomes" id="UP001628220">
    <property type="component" value="Unassembled WGS sequence"/>
</dbReference>